<feature type="transmembrane region" description="Helical" evidence="1">
    <location>
        <begin position="82"/>
        <end position="103"/>
    </location>
</feature>
<dbReference type="RefSeq" id="WP_407049537.1">
    <property type="nucleotide sequence ID" value="NZ_CP158568.1"/>
</dbReference>
<accession>A0AAU7XCM5</accession>
<feature type="transmembrane region" description="Helical" evidence="1">
    <location>
        <begin position="44"/>
        <end position="62"/>
    </location>
</feature>
<feature type="transmembrane region" description="Helical" evidence="1">
    <location>
        <begin position="12"/>
        <end position="32"/>
    </location>
</feature>
<keyword evidence="1" id="KW-0812">Transmembrane</keyword>
<keyword evidence="1" id="KW-0472">Membrane</keyword>
<organism evidence="2">
    <name type="scientific">Methyloraptor flagellatus</name>
    <dbReference type="NCBI Taxonomy" id="3162530"/>
    <lineage>
        <taxon>Bacteria</taxon>
        <taxon>Pseudomonadati</taxon>
        <taxon>Pseudomonadota</taxon>
        <taxon>Alphaproteobacteria</taxon>
        <taxon>Hyphomicrobiales</taxon>
        <taxon>Ancalomicrobiaceae</taxon>
        <taxon>Methyloraptor</taxon>
    </lineage>
</organism>
<protein>
    <submittedName>
        <fullName evidence="2">Uncharacterized protein</fullName>
    </submittedName>
</protein>
<gene>
    <name evidence="2" type="ORF">ABS361_20925</name>
</gene>
<evidence type="ECO:0000256" key="1">
    <source>
        <dbReference type="SAM" id="Phobius"/>
    </source>
</evidence>
<sequence>MLSLLSPYTMSPAALTTMAVAVLIGAAVIGWIVDEVLDDRAFGVLVNTVLVAIGIVIGLYVFDYLMTTHRLSIRYANPYGWLVAGMGGATFTLLLFCGLRAAIGR</sequence>
<dbReference type="KEGG" id="mflg:ABS361_20925"/>
<reference evidence="2" key="1">
    <citation type="submission" date="2024-06" db="EMBL/GenBank/DDBJ databases">
        <title>Methylostella associata gen. nov., sp. nov., a novel Ancalomicrobiaceae-affiliated facultatively methylotrophic bacteria that feed on methanotrophs of the genus Methylococcus.</title>
        <authorList>
            <person name="Saltykova V."/>
            <person name="Danilova O.V."/>
            <person name="Oshkin I.Y."/>
            <person name="Belova S.E."/>
            <person name="Pimenov N.V."/>
            <person name="Dedysh S.N."/>
        </authorList>
    </citation>
    <scope>NUCLEOTIDE SEQUENCE</scope>
    <source>
        <strain evidence="2">S20</strain>
    </source>
</reference>
<dbReference type="AlphaFoldDB" id="A0AAU7XCM5"/>
<keyword evidence="1" id="KW-1133">Transmembrane helix</keyword>
<evidence type="ECO:0000313" key="2">
    <source>
        <dbReference type="EMBL" id="XBY44444.1"/>
    </source>
</evidence>
<name>A0AAU7XCM5_9HYPH</name>
<proteinExistence type="predicted"/>
<dbReference type="EMBL" id="CP158568">
    <property type="protein sequence ID" value="XBY44444.1"/>
    <property type="molecule type" value="Genomic_DNA"/>
</dbReference>